<accession>A0A4Q0I721</accession>
<dbReference type="PANTHER" id="PTHR42691:SF1">
    <property type="entry name" value="ASPARTATE AMINOTRANSFERASE YHDR-RELATED"/>
    <property type="match status" value="1"/>
</dbReference>
<dbReference type="InterPro" id="IPR015422">
    <property type="entry name" value="PyrdxlP-dep_Trfase_small"/>
</dbReference>
<protein>
    <recommendedName>
        <fullName evidence="1">Aminotransferase</fullName>
        <ecNumber evidence="1">2.6.1.-</ecNumber>
    </recommendedName>
</protein>
<proteinExistence type="inferred from homology"/>
<dbReference type="SUPFAM" id="SSF53383">
    <property type="entry name" value="PLP-dependent transferases"/>
    <property type="match status" value="1"/>
</dbReference>
<dbReference type="InterPro" id="IPR015421">
    <property type="entry name" value="PyrdxlP-dep_Trfase_major"/>
</dbReference>
<dbReference type="InterPro" id="IPR004838">
    <property type="entry name" value="NHTrfase_class1_PyrdxlP-BS"/>
</dbReference>
<organism evidence="3 4">
    <name type="scientific">Acetivibrio mesophilus</name>
    <dbReference type="NCBI Taxonomy" id="2487273"/>
    <lineage>
        <taxon>Bacteria</taxon>
        <taxon>Bacillati</taxon>
        <taxon>Bacillota</taxon>
        <taxon>Clostridia</taxon>
        <taxon>Eubacteriales</taxon>
        <taxon>Oscillospiraceae</taxon>
        <taxon>Acetivibrio</taxon>
    </lineage>
</organism>
<dbReference type="EMBL" id="RLII01000002">
    <property type="protein sequence ID" value="RXE60181.1"/>
    <property type="molecule type" value="Genomic_DNA"/>
</dbReference>
<evidence type="ECO:0000259" key="2">
    <source>
        <dbReference type="Pfam" id="PF00155"/>
    </source>
</evidence>
<dbReference type="PROSITE" id="PS00105">
    <property type="entry name" value="AA_TRANSFER_CLASS_1"/>
    <property type="match status" value="1"/>
</dbReference>
<evidence type="ECO:0000313" key="3">
    <source>
        <dbReference type="EMBL" id="RXE60181.1"/>
    </source>
</evidence>
<dbReference type="CDD" id="cd00609">
    <property type="entry name" value="AAT_like"/>
    <property type="match status" value="1"/>
</dbReference>
<dbReference type="InterPro" id="IPR015424">
    <property type="entry name" value="PyrdxlP-dep_Trfase"/>
</dbReference>
<dbReference type="GO" id="GO:0030170">
    <property type="term" value="F:pyridoxal phosphate binding"/>
    <property type="evidence" value="ECO:0007669"/>
    <property type="project" value="InterPro"/>
</dbReference>
<evidence type="ECO:0000256" key="1">
    <source>
        <dbReference type="RuleBase" id="RU000481"/>
    </source>
</evidence>
<dbReference type="RefSeq" id="WP_128705713.1">
    <property type="nucleotide sequence ID" value="NZ_RLII01000002.1"/>
</dbReference>
<comment type="cofactor">
    <cofactor evidence="1">
        <name>pyridoxal 5'-phosphate</name>
        <dbReference type="ChEBI" id="CHEBI:597326"/>
    </cofactor>
</comment>
<sequence length="396" mass="44519">MISESVVNNLKNASWIRAMFEEGEKLRKIHGKDNVYDFTLGNPDHEPPASVKEALKTIVNEDKPGIHRYMNNAGYDDVREKVADYLNKTSGLSSITSKHIIMTCGAAGALNVVLKTILNPGEEVIILAPYFAEYIFYVGNHDGKVVIVPPEKDSFKPDLKILESSITNKIKAIIINSPNNPSGYIYSEETLKGISDILEKKEKEYNSTIYAISDEPYYKLVYDDAKLPFLFKLFKKSFIVNSFSKSLALPGERIGYIAVNPEVPELNLILESLVFCNRTLGYVNAPALFQKAIVDSLDVDIDIESYKQRRDIIYENLTRLGFSCIKPQGTFYIFPKSPIEDDIQFIKHAVKYNLLLVPGTGFGLPGHFRLSYCVSMDTIKNSLPAFEALAKDFNLI</sequence>
<keyword evidence="4" id="KW-1185">Reference proteome</keyword>
<dbReference type="AlphaFoldDB" id="A0A4Q0I721"/>
<keyword evidence="1 3" id="KW-0808">Transferase</keyword>
<dbReference type="Gene3D" id="3.90.1150.10">
    <property type="entry name" value="Aspartate Aminotransferase, domain 1"/>
    <property type="match status" value="2"/>
</dbReference>
<comment type="similarity">
    <text evidence="1">Belongs to the class-I pyridoxal-phosphate-dependent aminotransferase family.</text>
</comment>
<reference evidence="4" key="1">
    <citation type="submission" date="2018-11" db="EMBL/GenBank/DDBJ databases">
        <title>Genome sequencing of a novel mesophilic and cellulolytic organism within the genus Hungateiclostridium.</title>
        <authorList>
            <person name="Rettenmaier R."/>
            <person name="Liebl W."/>
            <person name="Zverlov V."/>
        </authorList>
    </citation>
    <scope>NUCLEOTIDE SEQUENCE [LARGE SCALE GENOMIC DNA]</scope>
    <source>
        <strain evidence="4">N2K1</strain>
    </source>
</reference>
<evidence type="ECO:0000313" key="4">
    <source>
        <dbReference type="Proteomes" id="UP000289166"/>
    </source>
</evidence>
<dbReference type="Proteomes" id="UP000289166">
    <property type="component" value="Unassembled WGS sequence"/>
</dbReference>
<dbReference type="EC" id="2.6.1.-" evidence="1"/>
<feature type="domain" description="Aminotransferase class I/classII large" evidence="2">
    <location>
        <begin position="35"/>
        <end position="381"/>
    </location>
</feature>
<dbReference type="NCBIfam" id="NF005305">
    <property type="entry name" value="PRK06836.1"/>
    <property type="match status" value="1"/>
</dbReference>
<comment type="caution">
    <text evidence="3">The sequence shown here is derived from an EMBL/GenBank/DDBJ whole genome shotgun (WGS) entry which is preliminary data.</text>
</comment>
<dbReference type="GO" id="GO:0008483">
    <property type="term" value="F:transaminase activity"/>
    <property type="evidence" value="ECO:0007669"/>
    <property type="project" value="UniProtKB-KW"/>
</dbReference>
<dbReference type="Gene3D" id="3.40.640.10">
    <property type="entry name" value="Type I PLP-dependent aspartate aminotransferase-like (Major domain)"/>
    <property type="match status" value="1"/>
</dbReference>
<dbReference type="OrthoDB" id="9802328at2"/>
<dbReference type="PANTHER" id="PTHR42691">
    <property type="entry name" value="ASPARTATE AMINOTRANSFERASE YHDR-RELATED"/>
    <property type="match status" value="1"/>
</dbReference>
<dbReference type="Pfam" id="PF00155">
    <property type="entry name" value="Aminotran_1_2"/>
    <property type="match status" value="1"/>
</dbReference>
<dbReference type="PRINTS" id="PR00753">
    <property type="entry name" value="ACCSYNTHASE"/>
</dbReference>
<keyword evidence="1 3" id="KW-0032">Aminotransferase</keyword>
<name>A0A4Q0I721_9FIRM</name>
<gene>
    <name evidence="3" type="ORF">EFD62_02825</name>
</gene>
<dbReference type="InterPro" id="IPR004839">
    <property type="entry name" value="Aminotransferase_I/II_large"/>
</dbReference>